<name>A0AA41KKL9_9EURY</name>
<organism evidence="2 3">
    <name type="scientific">Haloarcula salina</name>
    <dbReference type="NCBI Taxonomy" id="1429914"/>
    <lineage>
        <taxon>Archaea</taxon>
        <taxon>Methanobacteriati</taxon>
        <taxon>Methanobacteriota</taxon>
        <taxon>Stenosarchaea group</taxon>
        <taxon>Halobacteria</taxon>
        <taxon>Halobacteriales</taxon>
        <taxon>Haloarculaceae</taxon>
        <taxon>Haloarcula</taxon>
    </lineage>
</organism>
<dbReference type="RefSeq" id="WP_217284994.1">
    <property type="nucleotide sequence ID" value="NZ_JAHQXE010000010.1"/>
</dbReference>
<gene>
    <name evidence="2" type="ORF">KTS37_19305</name>
</gene>
<dbReference type="EMBL" id="JAHQXE010000010">
    <property type="protein sequence ID" value="MBV0903938.1"/>
    <property type="molecule type" value="Genomic_DNA"/>
</dbReference>
<feature type="transmembrane region" description="Helical" evidence="1">
    <location>
        <begin position="144"/>
        <end position="166"/>
    </location>
</feature>
<dbReference type="Proteomes" id="UP001166304">
    <property type="component" value="Unassembled WGS sequence"/>
</dbReference>
<keyword evidence="1" id="KW-0812">Transmembrane</keyword>
<evidence type="ECO:0000313" key="3">
    <source>
        <dbReference type="Proteomes" id="UP001166304"/>
    </source>
</evidence>
<evidence type="ECO:0000256" key="1">
    <source>
        <dbReference type="SAM" id="Phobius"/>
    </source>
</evidence>
<accession>A0AA41KKL9</accession>
<comment type="caution">
    <text evidence="2">The sequence shown here is derived from an EMBL/GenBank/DDBJ whole genome shotgun (WGS) entry which is preliminary data.</text>
</comment>
<keyword evidence="3" id="KW-1185">Reference proteome</keyword>
<keyword evidence="1" id="KW-0472">Membrane</keyword>
<dbReference type="AlphaFoldDB" id="A0AA41KKL9"/>
<keyword evidence="1" id="KW-1133">Transmembrane helix</keyword>
<reference evidence="2" key="1">
    <citation type="submission" date="2021-06" db="EMBL/GenBank/DDBJ databases">
        <title>New haloarchaea isolates fom saline soil.</title>
        <authorList>
            <person name="Duran-Viseras A."/>
            <person name="Sanchez-Porro C.S."/>
            <person name="Ventosa A."/>
        </authorList>
    </citation>
    <scope>NUCLEOTIDE SEQUENCE</scope>
    <source>
        <strain evidence="2">JCM 18369</strain>
    </source>
</reference>
<protein>
    <submittedName>
        <fullName evidence="2">Uncharacterized protein</fullName>
    </submittedName>
</protein>
<proteinExistence type="predicted"/>
<evidence type="ECO:0000313" key="2">
    <source>
        <dbReference type="EMBL" id="MBV0903938.1"/>
    </source>
</evidence>
<sequence>MVEWLPDDLEPDDGTLADSAADATGSLVDWSVSPIQQATGFGPTATEVLDFTTGAYVEGPDEGDEYNENAVLTGPARSLFDYVQDYDGTWGGQEDQHDLAGPSIDFGALFDAQSDDPVFRRQSDPDAGPGLFGYGMVGVREAGALLAGLVVLYLAAPLLEIAAAGVDDG</sequence>